<dbReference type="STRING" id="10029.G3IN82"/>
<dbReference type="PANTHER" id="PTHR45080:SF34">
    <property type="entry name" value="MYOSIN LIGHT CHAIN KINASE, SMOOTH MUSCLE-LIKE"/>
    <property type="match status" value="1"/>
</dbReference>
<dbReference type="CDD" id="cd00096">
    <property type="entry name" value="Ig"/>
    <property type="match status" value="1"/>
</dbReference>
<gene>
    <name evidence="2" type="ORF">I79_025394</name>
</gene>
<dbReference type="InterPro" id="IPR003598">
    <property type="entry name" value="Ig_sub2"/>
</dbReference>
<feature type="domain" description="Ig-like" evidence="1">
    <location>
        <begin position="159"/>
        <end position="197"/>
    </location>
</feature>
<evidence type="ECO:0000313" key="2">
    <source>
        <dbReference type="EMBL" id="EGW09848.1"/>
    </source>
</evidence>
<dbReference type="EMBL" id="JH005562">
    <property type="protein sequence ID" value="EGW09848.1"/>
    <property type="molecule type" value="Genomic_DNA"/>
</dbReference>
<dbReference type="InterPro" id="IPR007110">
    <property type="entry name" value="Ig-like_dom"/>
</dbReference>
<feature type="domain" description="Ig-like" evidence="1">
    <location>
        <begin position="366"/>
        <end position="456"/>
    </location>
</feature>
<dbReference type="InterPro" id="IPR013098">
    <property type="entry name" value="Ig_I-set"/>
</dbReference>
<dbReference type="SMART" id="SM00408">
    <property type="entry name" value="IGc2"/>
    <property type="match status" value="7"/>
</dbReference>
<dbReference type="GO" id="GO:0007156">
    <property type="term" value="P:homophilic cell adhesion via plasma membrane adhesion molecules"/>
    <property type="evidence" value="ECO:0007669"/>
    <property type="project" value="TreeGrafter"/>
</dbReference>
<accession>G3IN82</accession>
<dbReference type="InterPro" id="IPR013783">
    <property type="entry name" value="Ig-like_fold"/>
</dbReference>
<dbReference type="SUPFAM" id="SSF48726">
    <property type="entry name" value="Immunoglobulin"/>
    <property type="match status" value="7"/>
</dbReference>
<reference evidence="3" key="1">
    <citation type="journal article" date="2011" name="Nat. Biotechnol.">
        <title>The genomic sequence of the Chinese hamster ovary (CHO)-K1 cell line.</title>
        <authorList>
            <person name="Xu X."/>
            <person name="Nagarajan H."/>
            <person name="Lewis N.E."/>
            <person name="Pan S."/>
            <person name="Cai Z."/>
            <person name="Liu X."/>
            <person name="Chen W."/>
            <person name="Xie M."/>
            <person name="Wang W."/>
            <person name="Hammond S."/>
            <person name="Andersen M.R."/>
            <person name="Neff N."/>
            <person name="Passarelli B."/>
            <person name="Koh W."/>
            <person name="Fan H.C."/>
            <person name="Wang J."/>
            <person name="Gui Y."/>
            <person name="Lee K.H."/>
            <person name="Betenbaugh M.J."/>
            <person name="Quake S.R."/>
            <person name="Famili I."/>
            <person name="Palsson B.O."/>
            <person name="Wang J."/>
        </authorList>
    </citation>
    <scope>NUCLEOTIDE SEQUENCE [LARGE SCALE GENOMIC DNA]</scope>
    <source>
        <strain evidence="3">CHO K1 cell line</strain>
    </source>
</reference>
<dbReference type="InterPro" id="IPR036179">
    <property type="entry name" value="Ig-like_dom_sf"/>
</dbReference>
<sequence>MPIPDIIWHKDGTLLAPSSEVVYSKGGRLLQLAKAQLSDAGLYTCQASNPAGITKKSTRLEVYVSPTIEGADGGPYLVQAVAGRPVALECVARGYPPPTISWQHEGLPLVDSNGTWLEAGGTLQLENPGEASGGLYSCVASSPAGEAVLQYSVEVQVPPRITLPPSLLGPVLLGTPFRLTCNATGTPSPTLIWLKDGNPVSPEGTPGLKVTGPWEPLTTVSVVQGGNTTLDCNATGKPLPVVTWERNGQPVRMEPGLWLQNQNRSLHVEQAQPSQAGGYSCVAENIAGRAEKRFTLSVLGHPPPKITWFKDGQSLAVGDTYEMSPDGTFLWVSQANLSSAGHYSCIAANAVGEKTKHAQLNVLVVPTILGAPENANEEVTVTINNPISLICEALAFPSPNITWMKDGVPFKASKNIQLLPGTHGLQILNAQKEDAGQYTCMVTNELGEATKNYHVEVLIPPSISKDDPLGEISVKKVKTKVNSTLTLECECWAVPPPSISWYKDGRPVTPSQRLHVLGEGRLLQIQPTQVSDSGRYLCVATNVSGEDDQDFNVLIQGDLTKAGDLSPFGS</sequence>
<proteinExistence type="predicted"/>
<evidence type="ECO:0000313" key="3">
    <source>
        <dbReference type="Proteomes" id="UP000001075"/>
    </source>
</evidence>
<dbReference type="InterPro" id="IPR050958">
    <property type="entry name" value="Cell_Adh-Cytoskel_Orgn"/>
</dbReference>
<dbReference type="Proteomes" id="UP000001075">
    <property type="component" value="Unassembled WGS sequence"/>
</dbReference>
<dbReference type="GlyGen" id="G3IN82">
    <property type="glycosylation" value="3 sites"/>
</dbReference>
<dbReference type="SMART" id="SM00409">
    <property type="entry name" value="IG"/>
    <property type="match status" value="6"/>
</dbReference>
<dbReference type="GO" id="GO:0030424">
    <property type="term" value="C:axon"/>
    <property type="evidence" value="ECO:0007669"/>
    <property type="project" value="TreeGrafter"/>
</dbReference>
<dbReference type="PANTHER" id="PTHR45080">
    <property type="entry name" value="CONTACTIN 5"/>
    <property type="match status" value="1"/>
</dbReference>
<feature type="domain" description="Ig-like" evidence="1">
    <location>
        <begin position="1"/>
        <end position="61"/>
    </location>
</feature>
<dbReference type="FunFam" id="2.60.40.10:FF:000675">
    <property type="entry name" value="Hemicentin 1"/>
    <property type="match status" value="1"/>
</dbReference>
<dbReference type="GO" id="GO:0050808">
    <property type="term" value="P:synapse organization"/>
    <property type="evidence" value="ECO:0007669"/>
    <property type="project" value="TreeGrafter"/>
</dbReference>
<dbReference type="GO" id="GO:0005886">
    <property type="term" value="C:plasma membrane"/>
    <property type="evidence" value="ECO:0007669"/>
    <property type="project" value="TreeGrafter"/>
</dbReference>
<protein>
    <submittedName>
        <fullName evidence="2">Hemicentin-1</fullName>
    </submittedName>
</protein>
<dbReference type="FunFam" id="2.60.40.10:FF:000285">
    <property type="entry name" value="Hemicentin 1"/>
    <property type="match status" value="1"/>
</dbReference>
<dbReference type="AlphaFoldDB" id="G3IN82"/>
<dbReference type="GO" id="GO:0008046">
    <property type="term" value="F:axon guidance receptor activity"/>
    <property type="evidence" value="ECO:0007669"/>
    <property type="project" value="TreeGrafter"/>
</dbReference>
<dbReference type="Gene3D" id="2.60.40.10">
    <property type="entry name" value="Immunoglobulins"/>
    <property type="match status" value="7"/>
</dbReference>
<organism evidence="2 3">
    <name type="scientific">Cricetulus griseus</name>
    <name type="common">Chinese hamster</name>
    <name type="synonym">Cricetulus barabensis griseus</name>
    <dbReference type="NCBI Taxonomy" id="10029"/>
    <lineage>
        <taxon>Eukaryota</taxon>
        <taxon>Metazoa</taxon>
        <taxon>Chordata</taxon>
        <taxon>Craniata</taxon>
        <taxon>Vertebrata</taxon>
        <taxon>Euteleostomi</taxon>
        <taxon>Mammalia</taxon>
        <taxon>Eutheria</taxon>
        <taxon>Euarchontoglires</taxon>
        <taxon>Glires</taxon>
        <taxon>Rodentia</taxon>
        <taxon>Myomorpha</taxon>
        <taxon>Muroidea</taxon>
        <taxon>Cricetidae</taxon>
        <taxon>Cricetinae</taxon>
        <taxon>Cricetulus</taxon>
    </lineage>
</organism>
<dbReference type="Pfam" id="PF07679">
    <property type="entry name" value="I-set"/>
    <property type="match status" value="4"/>
</dbReference>
<dbReference type="Pfam" id="PF13927">
    <property type="entry name" value="Ig_3"/>
    <property type="match status" value="2"/>
</dbReference>
<evidence type="ECO:0000259" key="1">
    <source>
        <dbReference type="PROSITE" id="PS50835"/>
    </source>
</evidence>
<dbReference type="InterPro" id="IPR003599">
    <property type="entry name" value="Ig_sub"/>
</dbReference>
<dbReference type="PROSITE" id="PS50835">
    <property type="entry name" value="IG_LIKE"/>
    <property type="match status" value="7"/>
</dbReference>
<dbReference type="FunFam" id="2.60.40.10:FF:000130">
    <property type="entry name" value="Hemicentin 1"/>
    <property type="match status" value="1"/>
</dbReference>
<feature type="domain" description="Ig-like" evidence="1">
    <location>
        <begin position="206"/>
        <end position="297"/>
    </location>
</feature>
<feature type="domain" description="Ig-like" evidence="1">
    <location>
        <begin position="461"/>
        <end position="554"/>
    </location>
</feature>
<dbReference type="GO" id="GO:0043025">
    <property type="term" value="C:neuronal cell body"/>
    <property type="evidence" value="ECO:0007669"/>
    <property type="project" value="TreeGrafter"/>
</dbReference>
<name>G3IN82_CRIGR</name>
<feature type="domain" description="Ig-like" evidence="1">
    <location>
        <begin position="66"/>
        <end position="156"/>
    </location>
</feature>
<feature type="domain" description="Ig-like" evidence="1">
    <location>
        <begin position="302"/>
        <end position="361"/>
    </location>
</feature>
<dbReference type="InParanoid" id="G3IN82"/>